<dbReference type="PATRIC" id="fig|857265.3.peg.3185"/>
<protein>
    <recommendedName>
        <fullName evidence="3">Phage baseplate protein</fullName>
    </recommendedName>
</protein>
<dbReference type="AlphaFoldDB" id="A0A0N0GMH0"/>
<accession>A0A0N0GMH0</accession>
<comment type="caution">
    <text evidence="1">The sequence shown here is derived from an EMBL/GenBank/DDBJ whole genome shotgun (WGS) entry which is preliminary data.</text>
</comment>
<evidence type="ECO:0008006" key="3">
    <source>
        <dbReference type="Google" id="ProtNLM"/>
    </source>
</evidence>
<dbReference type="RefSeq" id="WP_236692057.1">
    <property type="nucleotide sequence ID" value="NZ_LAQT01000016.1"/>
</dbReference>
<evidence type="ECO:0000313" key="1">
    <source>
        <dbReference type="EMBL" id="KPC51534.1"/>
    </source>
</evidence>
<proteinExistence type="predicted"/>
<evidence type="ECO:0000313" key="2">
    <source>
        <dbReference type="Proteomes" id="UP000037939"/>
    </source>
</evidence>
<organism evidence="1 2">
    <name type="scientific">Amantichitinum ursilacus</name>
    <dbReference type="NCBI Taxonomy" id="857265"/>
    <lineage>
        <taxon>Bacteria</taxon>
        <taxon>Pseudomonadati</taxon>
        <taxon>Pseudomonadota</taxon>
        <taxon>Betaproteobacteria</taxon>
        <taxon>Neisseriales</taxon>
        <taxon>Chitinibacteraceae</taxon>
        <taxon>Amantichitinum</taxon>
    </lineage>
</organism>
<dbReference type="STRING" id="857265.WG78_15495"/>
<name>A0A0N0GMH0_9NEIS</name>
<keyword evidence="2" id="KW-1185">Reference proteome</keyword>
<dbReference type="EMBL" id="LAQT01000016">
    <property type="protein sequence ID" value="KPC51534.1"/>
    <property type="molecule type" value="Genomic_DNA"/>
</dbReference>
<reference evidence="1 2" key="1">
    <citation type="submission" date="2015-07" db="EMBL/GenBank/DDBJ databases">
        <title>Draft genome sequence of the Amantichitinum ursilacus IGB-41, a new chitin-degrading bacterium.</title>
        <authorList>
            <person name="Kirstahler P."/>
            <person name="Guenther M."/>
            <person name="Grumaz C."/>
            <person name="Rupp S."/>
            <person name="Zibek S."/>
            <person name="Sohn K."/>
        </authorList>
    </citation>
    <scope>NUCLEOTIDE SEQUENCE [LARGE SCALE GENOMIC DNA]</scope>
    <source>
        <strain evidence="1 2">IGB-41</strain>
    </source>
</reference>
<dbReference type="Proteomes" id="UP000037939">
    <property type="component" value="Unassembled WGS sequence"/>
</dbReference>
<sequence length="233" mass="25775">MTLTALDWLDTWERSQTLPLPLRPCALLAPLMPGGQAAAEQLPLGWRDRQLLQLHAALFGPALPATVACPACNERLEITLDCHALQIDAPSEAPRELSVQWQGERISYRLPDSRDLAALQHETDTQAAQSRLLQRCAPAAITLPDLAREEIAAAMAQADPQAATLLDLQCPNCAEQWDELFDIGVYLDDALGQWSERLLDQVHVLAQAYGWSETQILALSPNRRARYLARVLS</sequence>
<gene>
    <name evidence="1" type="ORF">WG78_15495</name>
</gene>
<dbReference type="InterPro" id="IPR024364">
    <property type="entry name" value="Baseplate_phage_T4-like"/>
</dbReference>
<dbReference type="Pfam" id="PF12322">
    <property type="entry name" value="T4_baseplate"/>
    <property type="match status" value="1"/>
</dbReference>